<dbReference type="InterPro" id="IPR015422">
    <property type="entry name" value="PyrdxlP-dep_Trfase_small"/>
</dbReference>
<dbReference type="InterPro" id="IPR004839">
    <property type="entry name" value="Aminotransferase_I/II_large"/>
</dbReference>
<comment type="caution">
    <text evidence="2">The sequence shown here is derived from an EMBL/GenBank/DDBJ whole genome shotgun (WGS) entry which is preliminary data.</text>
</comment>
<dbReference type="OrthoDB" id="7042322at2759"/>
<feature type="domain" description="Aminotransferase class I/classII large" evidence="1">
    <location>
        <begin position="56"/>
        <end position="382"/>
    </location>
</feature>
<sequence length="390" mass="42355">MKDLPAFKIDRWVGNYKPICNIMLHGSCASELSLNQLKQLSPDPSMDPIDRELPLIYGSVLGSLKLRSRLAELHSTTAIKLTANNVVITPGSIMANYLVLTTLFSAGDHVICQFPTYAQLYELPRFMGVEVSLWKGSVDDSWTPSVEELENLVQPNTKAIIINNPSNPTGVVLPSRVIDETIAVAKKYDLTIFSDEVFRPLFHSQDLPPPPIVSTGFTSCVSTGSISKAHGLPGVRLGWVISPDIDIIRRIIIARDYTTISVSQLDDSVACFALDPSVLPVLMERNLAKCAASLRMLDDFVVQNAQRCSWVRPAGAGTALVKIVEKNGQPVDDAALCAELAQKYAISLVPGGHCFNDGEASELDGYIRIAIGDDDTLRAGLSVLGSYLNS</sequence>
<dbReference type="GO" id="GO:0030170">
    <property type="term" value="F:pyridoxal phosphate binding"/>
    <property type="evidence" value="ECO:0007669"/>
    <property type="project" value="InterPro"/>
</dbReference>
<evidence type="ECO:0000313" key="2">
    <source>
        <dbReference type="EMBL" id="KAH6639906.1"/>
    </source>
</evidence>
<dbReference type="CDD" id="cd00609">
    <property type="entry name" value="AAT_like"/>
    <property type="match status" value="1"/>
</dbReference>
<dbReference type="PANTHER" id="PTHR43510:SF1">
    <property type="entry name" value="AMINOTRANSFERASE FUNCTION, HYPOTHETICAL (EUROFUNG)"/>
    <property type="match status" value="1"/>
</dbReference>
<name>A0A9P8UAP1_9PEZI</name>
<dbReference type="EMBL" id="JAGPXC010000014">
    <property type="protein sequence ID" value="KAH6639906.1"/>
    <property type="molecule type" value="Genomic_DNA"/>
</dbReference>
<gene>
    <name evidence="2" type="ORF">BKA67DRAFT_136022</name>
</gene>
<dbReference type="Gene3D" id="3.90.1150.10">
    <property type="entry name" value="Aspartate Aminotransferase, domain 1"/>
    <property type="match status" value="1"/>
</dbReference>
<dbReference type="GeneID" id="70123930"/>
<evidence type="ECO:0000313" key="3">
    <source>
        <dbReference type="Proteomes" id="UP000758603"/>
    </source>
</evidence>
<dbReference type="InterPro" id="IPR015421">
    <property type="entry name" value="PyrdxlP-dep_Trfase_major"/>
</dbReference>
<keyword evidence="2" id="KW-0808">Transferase</keyword>
<keyword evidence="3" id="KW-1185">Reference proteome</keyword>
<dbReference type="GO" id="GO:0016740">
    <property type="term" value="F:transferase activity"/>
    <property type="evidence" value="ECO:0007669"/>
    <property type="project" value="UniProtKB-KW"/>
</dbReference>
<dbReference type="Pfam" id="PF00155">
    <property type="entry name" value="Aminotran_1_2"/>
    <property type="match status" value="1"/>
</dbReference>
<dbReference type="Proteomes" id="UP000758603">
    <property type="component" value="Unassembled WGS sequence"/>
</dbReference>
<dbReference type="AlphaFoldDB" id="A0A9P8UAP1"/>
<dbReference type="InterPro" id="IPR015424">
    <property type="entry name" value="PyrdxlP-dep_Trfase"/>
</dbReference>
<proteinExistence type="predicted"/>
<dbReference type="PANTHER" id="PTHR43510">
    <property type="entry name" value="AMINOTRANSFERASE FUNCTION, HYPOTHETICAL (EUROFUNG)"/>
    <property type="match status" value="1"/>
</dbReference>
<evidence type="ECO:0000259" key="1">
    <source>
        <dbReference type="Pfam" id="PF00155"/>
    </source>
</evidence>
<reference evidence="2" key="1">
    <citation type="journal article" date="2021" name="Nat. Commun.">
        <title>Genetic determinants of endophytism in the Arabidopsis root mycobiome.</title>
        <authorList>
            <person name="Mesny F."/>
            <person name="Miyauchi S."/>
            <person name="Thiergart T."/>
            <person name="Pickel B."/>
            <person name="Atanasova L."/>
            <person name="Karlsson M."/>
            <person name="Huettel B."/>
            <person name="Barry K.W."/>
            <person name="Haridas S."/>
            <person name="Chen C."/>
            <person name="Bauer D."/>
            <person name="Andreopoulos W."/>
            <person name="Pangilinan J."/>
            <person name="LaButti K."/>
            <person name="Riley R."/>
            <person name="Lipzen A."/>
            <person name="Clum A."/>
            <person name="Drula E."/>
            <person name="Henrissat B."/>
            <person name="Kohler A."/>
            <person name="Grigoriev I.V."/>
            <person name="Martin F.M."/>
            <person name="Hacquard S."/>
        </authorList>
    </citation>
    <scope>NUCLEOTIDE SEQUENCE</scope>
    <source>
        <strain evidence="2">MPI-SDFR-AT-0073</strain>
    </source>
</reference>
<dbReference type="Gene3D" id="3.40.640.10">
    <property type="entry name" value="Type I PLP-dependent aspartate aminotransferase-like (Major domain)"/>
    <property type="match status" value="1"/>
</dbReference>
<organism evidence="2 3">
    <name type="scientific">Truncatella angustata</name>
    <dbReference type="NCBI Taxonomy" id="152316"/>
    <lineage>
        <taxon>Eukaryota</taxon>
        <taxon>Fungi</taxon>
        <taxon>Dikarya</taxon>
        <taxon>Ascomycota</taxon>
        <taxon>Pezizomycotina</taxon>
        <taxon>Sordariomycetes</taxon>
        <taxon>Xylariomycetidae</taxon>
        <taxon>Amphisphaeriales</taxon>
        <taxon>Sporocadaceae</taxon>
        <taxon>Truncatella</taxon>
    </lineage>
</organism>
<protein>
    <submittedName>
        <fullName evidence="2">Pyridoxal phosphate-dependent transferase</fullName>
    </submittedName>
</protein>
<dbReference type="SUPFAM" id="SSF53383">
    <property type="entry name" value="PLP-dependent transferases"/>
    <property type="match status" value="1"/>
</dbReference>
<dbReference type="RefSeq" id="XP_045950980.1">
    <property type="nucleotide sequence ID" value="XM_046095037.1"/>
</dbReference>
<accession>A0A9P8UAP1</accession>